<comment type="caution">
    <text evidence="1">The sequence shown here is derived from an EMBL/GenBank/DDBJ whole genome shotgun (WGS) entry which is preliminary data.</text>
</comment>
<proteinExistence type="predicted"/>
<dbReference type="InterPro" id="IPR001345">
    <property type="entry name" value="PG/BPGM_mutase_AS"/>
</dbReference>
<reference evidence="1 2" key="1">
    <citation type="submission" date="2020-01" db="EMBL/GenBank/DDBJ databases">
        <title>Novel species isolated from a subtropical stream in China.</title>
        <authorList>
            <person name="Lu H."/>
        </authorList>
    </citation>
    <scope>NUCLEOTIDE SEQUENCE [LARGE SCALE GENOMIC DNA]</scope>
    <source>
        <strain evidence="1 2">FT82W</strain>
    </source>
</reference>
<dbReference type="EMBL" id="WWCW01000146">
    <property type="protein sequence ID" value="MYM90859.1"/>
    <property type="molecule type" value="Genomic_DNA"/>
</dbReference>
<evidence type="ECO:0000313" key="2">
    <source>
        <dbReference type="Proteomes" id="UP000470302"/>
    </source>
</evidence>
<feature type="non-terminal residue" evidence="1">
    <location>
        <position position="52"/>
    </location>
</feature>
<gene>
    <name evidence="1" type="ORF">GTP91_27255</name>
</gene>
<dbReference type="InterPro" id="IPR029033">
    <property type="entry name" value="His_PPase_superfam"/>
</dbReference>
<name>A0A845GDI5_9BURK</name>
<dbReference type="GO" id="GO:0003824">
    <property type="term" value="F:catalytic activity"/>
    <property type="evidence" value="ECO:0007669"/>
    <property type="project" value="InterPro"/>
</dbReference>
<evidence type="ECO:0000313" key="1">
    <source>
        <dbReference type="EMBL" id="MYM90859.1"/>
    </source>
</evidence>
<accession>A0A845GDI5</accession>
<protein>
    <submittedName>
        <fullName evidence="1">Histidine phosphatase family protein</fullName>
    </submittedName>
</protein>
<sequence>MTEQKWPQQLWLARHGQSAGNVARDAAEAGSQLLIDIAGRDVDVPLSPLGQR</sequence>
<dbReference type="SUPFAM" id="SSF53254">
    <property type="entry name" value="Phosphoglycerate mutase-like"/>
    <property type="match status" value="1"/>
</dbReference>
<organism evidence="1 2">
    <name type="scientific">Duganella vulcania</name>
    <dbReference type="NCBI Taxonomy" id="2692166"/>
    <lineage>
        <taxon>Bacteria</taxon>
        <taxon>Pseudomonadati</taxon>
        <taxon>Pseudomonadota</taxon>
        <taxon>Betaproteobacteria</taxon>
        <taxon>Burkholderiales</taxon>
        <taxon>Oxalobacteraceae</taxon>
        <taxon>Telluria group</taxon>
        <taxon>Duganella</taxon>
    </lineage>
</organism>
<dbReference type="Proteomes" id="UP000470302">
    <property type="component" value="Unassembled WGS sequence"/>
</dbReference>
<dbReference type="PROSITE" id="PS00175">
    <property type="entry name" value="PG_MUTASE"/>
    <property type="match status" value="1"/>
</dbReference>
<dbReference type="AlphaFoldDB" id="A0A845GDI5"/>
<dbReference type="Gene3D" id="3.40.50.1240">
    <property type="entry name" value="Phosphoglycerate mutase-like"/>
    <property type="match status" value="1"/>
</dbReference>